<evidence type="ECO:0000313" key="4">
    <source>
        <dbReference type="EMBL" id="KXG34421.1"/>
    </source>
</evidence>
<reference evidence="5" key="2">
    <citation type="journal article" date="2018" name="Plant J.">
        <title>The Sorghum bicolor reference genome: improved assembly, gene annotations, a transcriptome atlas, and signatures of genome organization.</title>
        <authorList>
            <person name="McCormick R.F."/>
            <person name="Truong S.K."/>
            <person name="Sreedasyam A."/>
            <person name="Jenkins J."/>
            <person name="Shu S."/>
            <person name="Sims D."/>
            <person name="Kennedy M."/>
            <person name="Amirebrahimi M."/>
            <person name="Weers B.D."/>
            <person name="McKinley B."/>
            <person name="Mattison A."/>
            <person name="Morishige D.T."/>
            <person name="Grimwood J."/>
            <person name="Schmutz J."/>
            <person name="Mullet J.E."/>
        </authorList>
    </citation>
    <scope>NUCLEOTIDE SEQUENCE [LARGE SCALE GENOMIC DNA]</scope>
    <source>
        <strain evidence="5">cv. BTx623</strain>
    </source>
</reference>
<evidence type="ECO:0000259" key="3">
    <source>
        <dbReference type="PROSITE" id="PS50157"/>
    </source>
</evidence>
<sequence length="190" mass="19549">MSTMESSRGAALPASSDDASGGGGGDGKQGGARLFPCLFCNKTFLKSQALGGHQNAHKKERVVGNLNPYGSAYAAGIELEARAAGASALATFVAGSPQCAGVAVPGRARGGSRSREVPQCAVAAAAMRSEMGRWSGLHVPAGHQLERGDSVVDVDVLNWTRSRSALALPEEEEASISKGTTEEPDLELRL</sequence>
<dbReference type="InterPro" id="IPR013087">
    <property type="entry name" value="Znf_C2H2_type"/>
</dbReference>
<reference evidence="4 5" key="1">
    <citation type="journal article" date="2009" name="Nature">
        <title>The Sorghum bicolor genome and the diversification of grasses.</title>
        <authorList>
            <person name="Paterson A.H."/>
            <person name="Bowers J.E."/>
            <person name="Bruggmann R."/>
            <person name="Dubchak I."/>
            <person name="Grimwood J."/>
            <person name="Gundlach H."/>
            <person name="Haberer G."/>
            <person name="Hellsten U."/>
            <person name="Mitros T."/>
            <person name="Poliakov A."/>
            <person name="Schmutz J."/>
            <person name="Spannagl M."/>
            <person name="Tang H."/>
            <person name="Wang X."/>
            <person name="Wicker T."/>
            <person name="Bharti A.K."/>
            <person name="Chapman J."/>
            <person name="Feltus F.A."/>
            <person name="Gowik U."/>
            <person name="Grigoriev I.V."/>
            <person name="Lyons E."/>
            <person name="Maher C.A."/>
            <person name="Martis M."/>
            <person name="Narechania A."/>
            <person name="Otillar R.P."/>
            <person name="Penning B.W."/>
            <person name="Salamov A.A."/>
            <person name="Wang Y."/>
            <person name="Zhang L."/>
            <person name="Carpita N.C."/>
            <person name="Freeling M."/>
            <person name="Gingle A.R."/>
            <person name="Hash C.T."/>
            <person name="Keller B."/>
            <person name="Klein P."/>
            <person name="Kresovich S."/>
            <person name="McCann M.C."/>
            <person name="Ming R."/>
            <person name="Peterson D.G."/>
            <person name="Mehboob-ur-Rahman"/>
            <person name="Ware D."/>
            <person name="Westhoff P."/>
            <person name="Mayer K.F."/>
            <person name="Messing J."/>
            <person name="Rokhsar D.S."/>
        </authorList>
    </citation>
    <scope>NUCLEOTIDE SEQUENCE [LARGE SCALE GENOMIC DNA]</scope>
    <source>
        <strain evidence="5">cv. BTx623</strain>
    </source>
</reference>
<evidence type="ECO:0000256" key="1">
    <source>
        <dbReference type="PROSITE-ProRule" id="PRU00042"/>
    </source>
</evidence>
<dbReference type="PROSITE" id="PS50157">
    <property type="entry name" value="ZINC_FINGER_C2H2_2"/>
    <property type="match status" value="1"/>
</dbReference>
<name>A0A1B6Q930_SORBI</name>
<dbReference type="PROSITE" id="PS00028">
    <property type="entry name" value="ZINC_FINGER_C2H2_1"/>
    <property type="match status" value="1"/>
</dbReference>
<dbReference type="eggNOG" id="ENOG502S0QT">
    <property type="taxonomic scope" value="Eukaryota"/>
</dbReference>
<dbReference type="InterPro" id="IPR045320">
    <property type="entry name" value="JAGGED/SL1-like"/>
</dbReference>
<dbReference type="GO" id="GO:0003700">
    <property type="term" value="F:DNA-binding transcription factor activity"/>
    <property type="evidence" value="ECO:0007669"/>
    <property type="project" value="InterPro"/>
</dbReference>
<keyword evidence="1" id="KW-0863">Zinc-finger</keyword>
<organism evidence="4 5">
    <name type="scientific">Sorghum bicolor</name>
    <name type="common">Sorghum</name>
    <name type="synonym">Sorghum vulgare</name>
    <dbReference type="NCBI Taxonomy" id="4558"/>
    <lineage>
        <taxon>Eukaryota</taxon>
        <taxon>Viridiplantae</taxon>
        <taxon>Streptophyta</taxon>
        <taxon>Embryophyta</taxon>
        <taxon>Tracheophyta</taxon>
        <taxon>Spermatophyta</taxon>
        <taxon>Magnoliopsida</taxon>
        <taxon>Liliopsida</taxon>
        <taxon>Poales</taxon>
        <taxon>Poaceae</taxon>
        <taxon>PACMAD clade</taxon>
        <taxon>Panicoideae</taxon>
        <taxon>Andropogonodae</taxon>
        <taxon>Andropogoneae</taxon>
        <taxon>Sorghinae</taxon>
        <taxon>Sorghum</taxon>
    </lineage>
</organism>
<keyword evidence="1" id="KW-0862">Zinc</keyword>
<dbReference type="OMA" id="EVLNWTR"/>
<dbReference type="GO" id="GO:0008270">
    <property type="term" value="F:zinc ion binding"/>
    <property type="evidence" value="ECO:0007669"/>
    <property type="project" value="UniProtKB-KW"/>
</dbReference>
<feature type="domain" description="C2H2-type" evidence="3">
    <location>
        <begin position="35"/>
        <end position="62"/>
    </location>
</feature>
<dbReference type="InterPro" id="IPR036236">
    <property type="entry name" value="Znf_C2H2_sf"/>
</dbReference>
<dbReference type="SUPFAM" id="SSF57667">
    <property type="entry name" value="beta-beta-alpha zinc fingers"/>
    <property type="match status" value="1"/>
</dbReference>
<evidence type="ECO:0000313" key="5">
    <source>
        <dbReference type="Proteomes" id="UP000000768"/>
    </source>
</evidence>
<dbReference type="Proteomes" id="UP000000768">
    <property type="component" value="Chromosome 2"/>
</dbReference>
<dbReference type="Gramene" id="KXG34421">
    <property type="protein sequence ID" value="KXG34421"/>
    <property type="gene ID" value="SORBI_3002G036900"/>
</dbReference>
<keyword evidence="5" id="KW-1185">Reference proteome</keyword>
<dbReference type="STRING" id="4558.A0A1B6Q930"/>
<dbReference type="PANTHER" id="PTHR45730:SF101">
    <property type="entry name" value="C2H2-TYPE DOMAIN-CONTAINING PROTEIN"/>
    <property type="match status" value="1"/>
</dbReference>
<dbReference type="Gene3D" id="3.30.160.60">
    <property type="entry name" value="Classic Zinc Finger"/>
    <property type="match status" value="1"/>
</dbReference>
<accession>A0A1B6Q930</accession>
<dbReference type="EMBL" id="CM000761">
    <property type="protein sequence ID" value="KXG34421.1"/>
    <property type="molecule type" value="Genomic_DNA"/>
</dbReference>
<dbReference type="PANTHER" id="PTHR45730">
    <property type="entry name" value="ZINC FINGER PROTEIN JAGGED"/>
    <property type="match status" value="1"/>
</dbReference>
<dbReference type="AlphaFoldDB" id="A0A1B6Q930"/>
<feature type="region of interest" description="Disordered" evidence="2">
    <location>
        <begin position="1"/>
        <end position="28"/>
    </location>
</feature>
<feature type="region of interest" description="Disordered" evidence="2">
    <location>
        <begin position="169"/>
        <end position="190"/>
    </location>
</feature>
<protein>
    <recommendedName>
        <fullName evidence="3">C2H2-type domain-containing protein</fullName>
    </recommendedName>
</protein>
<keyword evidence="1" id="KW-0479">Metal-binding</keyword>
<dbReference type="InParanoid" id="A0A1B6Q930"/>
<proteinExistence type="predicted"/>
<gene>
    <name evidence="4" type="ORF">SORBI_3002G036900</name>
</gene>
<evidence type="ECO:0000256" key="2">
    <source>
        <dbReference type="SAM" id="MobiDB-lite"/>
    </source>
</evidence>
<feature type="compositionally biased region" description="Low complexity" evidence="2">
    <location>
        <begin position="9"/>
        <end position="19"/>
    </location>
</feature>